<name>A0A6B3NG64_9CYAN</name>
<dbReference type="AlphaFoldDB" id="A0A6B3NG64"/>
<protein>
    <submittedName>
        <fullName evidence="1">DUF2993 domain-containing protein</fullName>
    </submittedName>
</protein>
<comment type="caution">
    <text evidence="1">The sequence shown here is derived from an EMBL/GenBank/DDBJ whole genome shotgun (WGS) entry which is preliminary data.</text>
</comment>
<dbReference type="InterPro" id="IPR021373">
    <property type="entry name" value="DUF2993"/>
</dbReference>
<dbReference type="Pfam" id="PF11209">
    <property type="entry name" value="LmeA"/>
    <property type="match status" value="1"/>
</dbReference>
<dbReference type="EMBL" id="JAAHFQ010001135">
    <property type="protein sequence ID" value="NER32246.1"/>
    <property type="molecule type" value="Genomic_DNA"/>
</dbReference>
<sequence>MRVETLTTFKPKQSRIISKVVSPALQLWLRSQVEQVEALNCSIAGGDRQILGGYIPSVSIAASGAVYQGLHLSQIKLEGTNIRFNFSGVLKDKPLCLIESVPVIAWLLLEGRDLQASLSAPLLSTALSELLAKLLTEDKIANLGLGLQNKQISWQQIDIEQGGLKLSGTMTNSALIPTPVVIDVGIQLATPQALQLSPLKIQISQQLSLNLDGFLLDLGSEVNIVELSLNPGRLICRGRLNVNP</sequence>
<reference evidence="1" key="1">
    <citation type="submission" date="2019-11" db="EMBL/GenBank/DDBJ databases">
        <title>Genomic insights into an expanded diversity of filamentous marine cyanobacteria reveals the extraordinary biosynthetic potential of Moorea and Okeania.</title>
        <authorList>
            <person name="Ferreira Leao T."/>
            <person name="Wang M."/>
            <person name="Moss N."/>
            <person name="Da Silva R."/>
            <person name="Sanders J."/>
            <person name="Nurk S."/>
            <person name="Gurevich A."/>
            <person name="Humphrey G."/>
            <person name="Reher R."/>
            <person name="Zhu Q."/>
            <person name="Belda-Ferre P."/>
            <person name="Glukhov E."/>
            <person name="Rex R."/>
            <person name="Dorrestein P.C."/>
            <person name="Knight R."/>
            <person name="Pevzner P."/>
            <person name="Gerwick W.H."/>
            <person name="Gerwick L."/>
        </authorList>
    </citation>
    <scope>NUCLEOTIDE SEQUENCE</scope>
    <source>
        <strain evidence="1">SIO1C4</strain>
    </source>
</reference>
<accession>A0A6B3NG64</accession>
<organism evidence="1">
    <name type="scientific">Symploca sp. SIO1C4</name>
    <dbReference type="NCBI Taxonomy" id="2607765"/>
    <lineage>
        <taxon>Bacteria</taxon>
        <taxon>Bacillati</taxon>
        <taxon>Cyanobacteriota</taxon>
        <taxon>Cyanophyceae</taxon>
        <taxon>Coleofasciculales</taxon>
        <taxon>Coleofasciculaceae</taxon>
        <taxon>Symploca</taxon>
    </lineage>
</organism>
<gene>
    <name evidence="1" type="ORF">F6J89_32765</name>
</gene>
<evidence type="ECO:0000313" key="1">
    <source>
        <dbReference type="EMBL" id="NER32246.1"/>
    </source>
</evidence>
<proteinExistence type="predicted"/>